<evidence type="ECO:0000313" key="2">
    <source>
        <dbReference type="EMBL" id="ATF10519.1"/>
    </source>
</evidence>
<organism evidence="2 3">
    <name type="scientific">Candidatus Enterovibrio altilux</name>
    <dbReference type="NCBI Taxonomy" id="1927128"/>
    <lineage>
        <taxon>Bacteria</taxon>
        <taxon>Pseudomonadati</taxon>
        <taxon>Pseudomonadota</taxon>
        <taxon>Gammaproteobacteria</taxon>
        <taxon>Vibrionales</taxon>
        <taxon>Vibrionaceae</taxon>
        <taxon>Enterovibrio</taxon>
    </lineage>
</organism>
<sequence>MLLLILLVCLRKLGSTLLSVTLDALNLAAMISCVLILTVKCNLRQTCRFPSVSCFVLAIRFDRRF</sequence>
<keyword evidence="1" id="KW-0812">Transmembrane</keyword>
<keyword evidence="1" id="KW-1133">Transmembrane helix</keyword>
<dbReference type="AlphaFoldDB" id="A0A291BBW3"/>
<name>A0A291BBW3_9GAMM</name>
<feature type="transmembrane region" description="Helical" evidence="1">
    <location>
        <begin position="24"/>
        <end position="43"/>
    </location>
</feature>
<evidence type="ECO:0000313" key="3">
    <source>
        <dbReference type="Proteomes" id="UP000218160"/>
    </source>
</evidence>
<evidence type="ECO:0008006" key="4">
    <source>
        <dbReference type="Google" id="ProtNLM"/>
    </source>
</evidence>
<dbReference type="Proteomes" id="UP000218160">
    <property type="component" value="Chromosome 2"/>
</dbReference>
<dbReference type="EMBL" id="CP020663">
    <property type="protein sequence ID" value="ATF10519.1"/>
    <property type="molecule type" value="Genomic_DNA"/>
</dbReference>
<proteinExistence type="predicted"/>
<keyword evidence="1" id="KW-0472">Membrane</keyword>
<reference evidence="3" key="1">
    <citation type="submission" date="2017-04" db="EMBL/GenBank/DDBJ databases">
        <title>Genome evolution of the luminous symbionts of deep sea anglerfish.</title>
        <authorList>
            <person name="Hendry T.A."/>
        </authorList>
    </citation>
    <scope>NUCLEOTIDE SEQUENCE [LARGE SCALE GENOMIC DNA]</scope>
</reference>
<gene>
    <name evidence="2" type="ORF">BTN50_2111</name>
</gene>
<evidence type="ECO:0000256" key="1">
    <source>
        <dbReference type="SAM" id="Phobius"/>
    </source>
</evidence>
<keyword evidence="3" id="KW-1185">Reference proteome</keyword>
<protein>
    <recommendedName>
        <fullName evidence="4">Mobile element protein</fullName>
    </recommendedName>
</protein>
<dbReference type="KEGG" id="elux:BTN50_2111"/>
<accession>A0A291BBW3</accession>